<dbReference type="Proteomes" id="UP000092993">
    <property type="component" value="Unassembled WGS sequence"/>
</dbReference>
<comment type="caution">
    <text evidence="1">The sequence shown here is derived from an EMBL/GenBank/DDBJ whole genome shotgun (WGS) entry which is preliminary data.</text>
</comment>
<evidence type="ECO:0000313" key="1">
    <source>
        <dbReference type="EMBL" id="OBZ69486.1"/>
    </source>
</evidence>
<dbReference type="OMA" id="GWRETIF"/>
<keyword evidence="2" id="KW-1185">Reference proteome</keyword>
<reference evidence="1 2" key="1">
    <citation type="submission" date="2016-03" db="EMBL/GenBank/DDBJ databases">
        <title>Whole genome sequencing of Grifola frondosa 9006-11.</title>
        <authorList>
            <person name="Min B."/>
            <person name="Park H."/>
            <person name="Kim J.-G."/>
            <person name="Cho H."/>
            <person name="Oh Y.-L."/>
            <person name="Kong W.-S."/>
            <person name="Choi I.-G."/>
        </authorList>
    </citation>
    <scope>NUCLEOTIDE SEQUENCE [LARGE SCALE GENOMIC DNA]</scope>
    <source>
        <strain evidence="1 2">9006-11</strain>
    </source>
</reference>
<accession>A0A1C7LZ49</accession>
<dbReference type="AlphaFoldDB" id="A0A1C7LZ49"/>
<evidence type="ECO:0000313" key="2">
    <source>
        <dbReference type="Proteomes" id="UP000092993"/>
    </source>
</evidence>
<proteinExistence type="predicted"/>
<dbReference type="OrthoDB" id="2596179at2759"/>
<protein>
    <submittedName>
        <fullName evidence="1">Uncharacterized protein</fullName>
    </submittedName>
</protein>
<sequence length="154" mass="17965">MQYVPHLVYSTAITSLGIHLLWQRKTAEAQRGQLAAQTSILAALAERLRAGEDVPPREFDRLWRLAQSHDFELAEAREREKEREKEQGTIGWREVLLGRKQDAEEKRAREKRAEEWDRKDLERVREEGLAPSRDQGRVTLVLSYTLRCSYGTHI</sequence>
<name>A0A1C7LZ49_GRIFR</name>
<dbReference type="EMBL" id="LUGG01000015">
    <property type="protein sequence ID" value="OBZ69486.1"/>
    <property type="molecule type" value="Genomic_DNA"/>
</dbReference>
<organism evidence="1 2">
    <name type="scientific">Grifola frondosa</name>
    <name type="common">Maitake</name>
    <name type="synonym">Polyporus frondosus</name>
    <dbReference type="NCBI Taxonomy" id="5627"/>
    <lineage>
        <taxon>Eukaryota</taxon>
        <taxon>Fungi</taxon>
        <taxon>Dikarya</taxon>
        <taxon>Basidiomycota</taxon>
        <taxon>Agaricomycotina</taxon>
        <taxon>Agaricomycetes</taxon>
        <taxon>Polyporales</taxon>
        <taxon>Grifolaceae</taxon>
        <taxon>Grifola</taxon>
    </lineage>
</organism>
<gene>
    <name evidence="1" type="ORF">A0H81_10104</name>
</gene>